<protein>
    <submittedName>
        <fullName evidence="1">Uncharacterized protein</fullName>
    </submittedName>
</protein>
<name>A0A0F9FQD9_9ZZZZ</name>
<dbReference type="AlphaFoldDB" id="A0A0F9FQD9"/>
<reference evidence="1" key="1">
    <citation type="journal article" date="2015" name="Nature">
        <title>Complex archaea that bridge the gap between prokaryotes and eukaryotes.</title>
        <authorList>
            <person name="Spang A."/>
            <person name="Saw J.H."/>
            <person name="Jorgensen S.L."/>
            <person name="Zaremba-Niedzwiedzka K."/>
            <person name="Martijn J."/>
            <person name="Lind A.E."/>
            <person name="van Eijk R."/>
            <person name="Schleper C."/>
            <person name="Guy L."/>
            <person name="Ettema T.J."/>
        </authorList>
    </citation>
    <scope>NUCLEOTIDE SEQUENCE</scope>
</reference>
<gene>
    <name evidence="1" type="ORF">LCGC14_2214560</name>
</gene>
<proteinExistence type="predicted"/>
<accession>A0A0F9FQD9</accession>
<evidence type="ECO:0000313" key="1">
    <source>
        <dbReference type="EMBL" id="KKL59515.1"/>
    </source>
</evidence>
<dbReference type="EMBL" id="LAZR01029458">
    <property type="protein sequence ID" value="KKL59515.1"/>
    <property type="molecule type" value="Genomic_DNA"/>
</dbReference>
<sequence length="43" mass="4763">YGSANLVYYDTVRDAGVDSNNRPISNVYYACSVFLLACRQIGN</sequence>
<comment type="caution">
    <text evidence="1">The sequence shown here is derived from an EMBL/GenBank/DDBJ whole genome shotgun (WGS) entry which is preliminary data.</text>
</comment>
<feature type="non-terminal residue" evidence="1">
    <location>
        <position position="1"/>
    </location>
</feature>
<organism evidence="1">
    <name type="scientific">marine sediment metagenome</name>
    <dbReference type="NCBI Taxonomy" id="412755"/>
    <lineage>
        <taxon>unclassified sequences</taxon>
        <taxon>metagenomes</taxon>
        <taxon>ecological metagenomes</taxon>
    </lineage>
</organism>